<keyword evidence="4 7" id="KW-0697">Rotamase</keyword>
<dbReference type="Pfam" id="PF00639">
    <property type="entry name" value="Rotamase"/>
    <property type="match status" value="2"/>
</dbReference>
<feature type="domain" description="PpiC" evidence="8">
    <location>
        <begin position="284"/>
        <end position="383"/>
    </location>
</feature>
<dbReference type="InterPro" id="IPR015391">
    <property type="entry name" value="SurA_N"/>
</dbReference>
<evidence type="ECO:0000313" key="9">
    <source>
        <dbReference type="EMBL" id="SHE55206.1"/>
    </source>
</evidence>
<keyword evidence="1 7" id="KW-0732">Signal</keyword>
<name>A0A1M4UEY5_9GAMM</name>
<dbReference type="Gene3D" id="1.10.4030.10">
    <property type="entry name" value="Porin chaperone SurA, peptide-binding domain"/>
    <property type="match status" value="1"/>
</dbReference>
<dbReference type="EC" id="5.2.1.8" evidence="7"/>
<comment type="catalytic activity">
    <reaction evidence="7">
        <text>[protein]-peptidylproline (omega=180) = [protein]-peptidylproline (omega=0)</text>
        <dbReference type="Rhea" id="RHEA:16237"/>
        <dbReference type="Rhea" id="RHEA-COMP:10747"/>
        <dbReference type="Rhea" id="RHEA-COMP:10748"/>
        <dbReference type="ChEBI" id="CHEBI:83833"/>
        <dbReference type="ChEBI" id="CHEBI:83834"/>
        <dbReference type="EC" id="5.2.1.8"/>
    </reaction>
</comment>
<dbReference type="InterPro" id="IPR000297">
    <property type="entry name" value="PPIase_PpiC"/>
</dbReference>
<dbReference type="SUPFAM" id="SSF109998">
    <property type="entry name" value="Triger factor/SurA peptide-binding domain-like"/>
    <property type="match status" value="1"/>
</dbReference>
<dbReference type="Pfam" id="PF09312">
    <property type="entry name" value="SurA_N"/>
    <property type="match status" value="1"/>
</dbReference>
<feature type="domain" description="PpiC" evidence="8">
    <location>
        <begin position="173"/>
        <end position="274"/>
    </location>
</feature>
<keyword evidence="2 7" id="KW-0677">Repeat</keyword>
<dbReference type="RefSeq" id="WP_072819646.1">
    <property type="nucleotide sequence ID" value="NZ_FQUJ01000003.1"/>
</dbReference>
<gene>
    <name evidence="7" type="primary">surA</name>
    <name evidence="9" type="ORF">SAMN02745148_00606</name>
</gene>
<dbReference type="AlphaFoldDB" id="A0A1M4UEY5"/>
<comment type="function">
    <text evidence="7">Chaperone involved in the correct folding and assembly of outer membrane proteins. Recognizes specific patterns of aromatic residues and the orientation of their side chains, which are found more frequently in integral outer membrane proteins. May act in both early periplasmic and late outer membrane-associated steps of protein maturation.</text>
</comment>
<dbReference type="Proteomes" id="UP000184346">
    <property type="component" value="Unassembled WGS sequence"/>
</dbReference>
<dbReference type="InterPro" id="IPR027304">
    <property type="entry name" value="Trigger_fact/SurA_dom_sf"/>
</dbReference>
<dbReference type="GO" id="GO:0003755">
    <property type="term" value="F:peptidyl-prolyl cis-trans isomerase activity"/>
    <property type="evidence" value="ECO:0007669"/>
    <property type="project" value="UniProtKB-UniRule"/>
</dbReference>
<evidence type="ECO:0000256" key="2">
    <source>
        <dbReference type="ARBA" id="ARBA00022737"/>
    </source>
</evidence>
<dbReference type="InterPro" id="IPR050280">
    <property type="entry name" value="OMP_Chaperone_SurA"/>
</dbReference>
<dbReference type="InterPro" id="IPR023034">
    <property type="entry name" value="PPIase_SurA"/>
</dbReference>
<dbReference type="Gene3D" id="3.10.50.40">
    <property type="match status" value="2"/>
</dbReference>
<dbReference type="GO" id="GO:0042277">
    <property type="term" value="F:peptide binding"/>
    <property type="evidence" value="ECO:0007669"/>
    <property type="project" value="InterPro"/>
</dbReference>
<evidence type="ECO:0000256" key="4">
    <source>
        <dbReference type="ARBA" id="ARBA00023110"/>
    </source>
</evidence>
<keyword evidence="5 7" id="KW-0143">Chaperone</keyword>
<comment type="domain">
    <text evidence="7">The PPIase activity resides only in the second parvulin domain. The N-terminal region and the C-terminal tail are necessary and sufficient for the chaperone activity of SurA. The PPIase activity is dispensable for SurA to function as a chaperone. The N-terminal region and the C-terminal tail are also required for porin recognition.</text>
</comment>
<comment type="subcellular location">
    <subcellularLocation>
        <location evidence="7">Periplasm</location>
    </subcellularLocation>
    <text evidence="7">Is capable of associating with the outer membrane.</text>
</comment>
<evidence type="ECO:0000259" key="8">
    <source>
        <dbReference type="PROSITE" id="PS50198"/>
    </source>
</evidence>
<evidence type="ECO:0000256" key="6">
    <source>
        <dbReference type="ARBA" id="ARBA00023235"/>
    </source>
</evidence>
<dbReference type="GO" id="GO:0050821">
    <property type="term" value="P:protein stabilization"/>
    <property type="evidence" value="ECO:0007669"/>
    <property type="project" value="InterPro"/>
</dbReference>
<dbReference type="EMBL" id="FQUJ01000003">
    <property type="protein sequence ID" value="SHE55206.1"/>
    <property type="molecule type" value="Genomic_DNA"/>
</dbReference>
<dbReference type="GO" id="GO:0006457">
    <property type="term" value="P:protein folding"/>
    <property type="evidence" value="ECO:0007669"/>
    <property type="project" value="UniProtKB-UniRule"/>
</dbReference>
<organism evidence="9 10">
    <name type="scientific">Modicisalibacter ilicicola DSM 19980</name>
    <dbReference type="NCBI Taxonomy" id="1121942"/>
    <lineage>
        <taxon>Bacteria</taxon>
        <taxon>Pseudomonadati</taxon>
        <taxon>Pseudomonadota</taxon>
        <taxon>Gammaproteobacteria</taxon>
        <taxon>Oceanospirillales</taxon>
        <taxon>Halomonadaceae</taxon>
        <taxon>Modicisalibacter</taxon>
    </lineage>
</organism>
<proteinExistence type="inferred from homology"/>
<protein>
    <recommendedName>
        <fullName evidence="7">Chaperone SurA</fullName>
    </recommendedName>
    <alternativeName>
        <fullName evidence="7">Peptidyl-prolyl cis-trans isomerase SurA</fullName>
        <shortName evidence="7">PPIase SurA</shortName>
        <ecNumber evidence="7">5.2.1.8</ecNumber>
    </alternativeName>
    <alternativeName>
        <fullName evidence="7">Rotamase SurA</fullName>
    </alternativeName>
</protein>
<dbReference type="HAMAP" id="MF_01183">
    <property type="entry name" value="Chaperone_SurA"/>
    <property type="match status" value="1"/>
</dbReference>
<dbReference type="InterPro" id="IPR046357">
    <property type="entry name" value="PPIase_dom_sf"/>
</dbReference>
<dbReference type="PROSITE" id="PS50198">
    <property type="entry name" value="PPIC_PPIASE_2"/>
    <property type="match status" value="2"/>
</dbReference>
<reference evidence="9 10" key="1">
    <citation type="submission" date="2016-11" db="EMBL/GenBank/DDBJ databases">
        <authorList>
            <person name="Jaros S."/>
            <person name="Januszkiewicz K."/>
            <person name="Wedrychowicz H."/>
        </authorList>
    </citation>
    <scope>NUCLEOTIDE SEQUENCE [LARGE SCALE GENOMIC DNA]</scope>
    <source>
        <strain evidence="9 10">DSM 19980</strain>
    </source>
</reference>
<dbReference type="OrthoDB" id="14196at2"/>
<dbReference type="PROSITE" id="PS01096">
    <property type="entry name" value="PPIC_PPIASE_1"/>
    <property type="match status" value="1"/>
</dbReference>
<dbReference type="GO" id="GO:0030288">
    <property type="term" value="C:outer membrane-bounded periplasmic space"/>
    <property type="evidence" value="ECO:0007669"/>
    <property type="project" value="InterPro"/>
</dbReference>
<dbReference type="PANTHER" id="PTHR47637">
    <property type="entry name" value="CHAPERONE SURA"/>
    <property type="match status" value="1"/>
</dbReference>
<accession>A0A1M4UEY5</accession>
<dbReference type="STRING" id="1121942.SAMN02745148_00606"/>
<evidence type="ECO:0000256" key="7">
    <source>
        <dbReference type="HAMAP-Rule" id="MF_01183"/>
    </source>
</evidence>
<feature type="chain" id="PRO_5013412809" description="Chaperone SurA" evidence="7">
    <location>
        <begin position="26"/>
        <end position="433"/>
    </location>
</feature>
<dbReference type="InterPro" id="IPR023058">
    <property type="entry name" value="PPIase_PpiC_CS"/>
</dbReference>
<dbReference type="GO" id="GO:0043165">
    <property type="term" value="P:Gram-negative-bacterium-type cell outer membrane assembly"/>
    <property type="evidence" value="ECO:0007669"/>
    <property type="project" value="InterPro"/>
</dbReference>
<keyword evidence="10" id="KW-1185">Reference proteome</keyword>
<dbReference type="PANTHER" id="PTHR47637:SF1">
    <property type="entry name" value="CHAPERONE SURA"/>
    <property type="match status" value="1"/>
</dbReference>
<keyword evidence="3 7" id="KW-0574">Periplasm</keyword>
<evidence type="ECO:0000256" key="3">
    <source>
        <dbReference type="ARBA" id="ARBA00022764"/>
    </source>
</evidence>
<evidence type="ECO:0000313" key="10">
    <source>
        <dbReference type="Proteomes" id="UP000184346"/>
    </source>
</evidence>
<evidence type="ECO:0000256" key="1">
    <source>
        <dbReference type="ARBA" id="ARBA00022729"/>
    </source>
</evidence>
<sequence length="433" mass="48341" precursor="true">MRKRLFASLSLILTLALSAGSQALAAEPLDRIVAVVNDDAIMASELEDRVIQARSQLARRNIAVPDEAALRSQVLDRMIVEQIQLQMAEQANMSVDDTELNRAVRSIAQNNGMTLDRFADALEADGLSLAVVREQIRREMLMRDLQQRRVASRINVSDREVQRYLDQQGGNDNARYRLGHILVALPQSPSPDQVQAAQREARALYEQLQDGADFADLAAARSDGSNALEGGDLGWRDAGEIPPAFADAIPQLNVGQVSEPIRSPSGFHLIKLQEREGDARKAMVEEQRVRHILIETNPNRDAERAEALAEQARQRLASGEDFGRVAQEVSDDRGSALNGGELGWVRPGQMVPAFEEAMTSLPVGQVSQPVRSRFGYHLIEVLDRRRQDVTGEAKREQIRQTLFQRKVNDELETWMQQIRTEAYIDNRLNQDAG</sequence>
<dbReference type="GO" id="GO:0051082">
    <property type="term" value="F:unfolded protein binding"/>
    <property type="evidence" value="ECO:0007669"/>
    <property type="project" value="UniProtKB-UniRule"/>
</dbReference>
<feature type="signal peptide" evidence="7">
    <location>
        <begin position="1"/>
        <end position="25"/>
    </location>
</feature>
<dbReference type="SUPFAM" id="SSF54534">
    <property type="entry name" value="FKBP-like"/>
    <property type="match status" value="2"/>
</dbReference>
<keyword evidence="6 7" id="KW-0413">Isomerase</keyword>
<evidence type="ECO:0000256" key="5">
    <source>
        <dbReference type="ARBA" id="ARBA00023186"/>
    </source>
</evidence>